<dbReference type="OrthoDB" id="5242917at2"/>
<dbReference type="PANTHER" id="PTHR11910">
    <property type="entry name" value="ATP SYNTHASE DELTA CHAIN"/>
    <property type="match status" value="1"/>
</dbReference>
<evidence type="ECO:0000256" key="1">
    <source>
        <dbReference type="ARBA" id="ARBA00004370"/>
    </source>
</evidence>
<dbReference type="PRINTS" id="PR00125">
    <property type="entry name" value="ATPASEDELTA"/>
</dbReference>
<proteinExistence type="inferred from homology"/>
<dbReference type="EMBL" id="CP002343">
    <property type="protein sequence ID" value="ADU48943.1"/>
    <property type="molecule type" value="Genomic_DNA"/>
</dbReference>
<keyword evidence="7 8" id="KW-0066">ATP synthesis</keyword>
<gene>
    <name evidence="8" type="primary">atpH</name>
    <name evidence="9" type="ordered locus">Intca_2436</name>
</gene>
<keyword evidence="3 8" id="KW-0375">Hydrogen ion transport</keyword>
<dbReference type="Proteomes" id="UP000008914">
    <property type="component" value="Chromosome"/>
</dbReference>
<dbReference type="GO" id="GO:0005886">
    <property type="term" value="C:plasma membrane"/>
    <property type="evidence" value="ECO:0007669"/>
    <property type="project" value="UniProtKB-SubCell"/>
</dbReference>
<reference evidence="9 10" key="1">
    <citation type="journal article" date="2010" name="Stand. Genomic Sci.">
        <title>Complete genome sequence of Intrasporangium calvum type strain (7 KIP).</title>
        <authorList>
            <person name="Del Rio T.G."/>
            <person name="Chertkov O."/>
            <person name="Yasawong M."/>
            <person name="Lucas S."/>
            <person name="Deshpande S."/>
            <person name="Cheng J.F."/>
            <person name="Detter C."/>
            <person name="Tapia R."/>
            <person name="Han C."/>
            <person name="Goodwin L."/>
            <person name="Pitluck S."/>
            <person name="Liolios K."/>
            <person name="Ivanova N."/>
            <person name="Mavromatis K."/>
            <person name="Pati A."/>
            <person name="Chen A."/>
            <person name="Palaniappan K."/>
            <person name="Land M."/>
            <person name="Hauser L."/>
            <person name="Chang Y.J."/>
            <person name="Jeffries C.D."/>
            <person name="Rohde M."/>
            <person name="Pukall R."/>
            <person name="Sikorski J."/>
            <person name="Goker M."/>
            <person name="Woyke T."/>
            <person name="Bristow J."/>
            <person name="Eisen J.A."/>
            <person name="Markowitz V."/>
            <person name="Hugenholtz P."/>
            <person name="Kyrpides N.C."/>
            <person name="Klenk H.P."/>
            <person name="Lapidus A."/>
        </authorList>
    </citation>
    <scope>NUCLEOTIDE SEQUENCE [LARGE SCALE GENOMIC DNA]</scope>
    <source>
        <strain evidence="10">ATCC 23552 / DSM 43043 / JCM 3097 / NBRC 12989 / 7 KIP</strain>
    </source>
</reference>
<evidence type="ECO:0000256" key="8">
    <source>
        <dbReference type="HAMAP-Rule" id="MF_01416"/>
    </source>
</evidence>
<comment type="function">
    <text evidence="8">This protein is part of the stalk that links CF(0) to CF(1). It either transmits conformational changes from CF(0) to CF(1) or is implicated in proton conduction.</text>
</comment>
<dbReference type="STRING" id="710696.Intca_2436"/>
<dbReference type="PROSITE" id="PS00389">
    <property type="entry name" value="ATPASE_DELTA"/>
    <property type="match status" value="1"/>
</dbReference>
<keyword evidence="10" id="KW-1185">Reference proteome</keyword>
<dbReference type="HAMAP" id="MF_01416">
    <property type="entry name" value="ATP_synth_delta_bact"/>
    <property type="match status" value="1"/>
</dbReference>
<keyword evidence="5 8" id="KW-0472">Membrane</keyword>
<evidence type="ECO:0000256" key="7">
    <source>
        <dbReference type="ARBA" id="ARBA00023310"/>
    </source>
</evidence>
<dbReference type="NCBIfam" id="NF009967">
    <property type="entry name" value="PRK13430.1"/>
    <property type="match status" value="1"/>
</dbReference>
<comment type="similarity">
    <text evidence="8">Belongs to the ATPase delta chain family.</text>
</comment>
<comment type="function">
    <text evidence="8">F(1)F(0) ATP synthase produces ATP from ADP in the presence of a proton or sodium gradient. F-type ATPases consist of two structural domains, F(1) containing the extramembraneous catalytic core and F(0) containing the membrane proton channel, linked together by a central stalk and a peripheral stalk. During catalysis, ATP synthesis in the catalytic domain of F(1) is coupled via a rotary mechanism of the central stalk subunits to proton translocation.</text>
</comment>
<accession>E6S6F4</accession>
<evidence type="ECO:0000256" key="3">
    <source>
        <dbReference type="ARBA" id="ARBA00022781"/>
    </source>
</evidence>
<dbReference type="NCBIfam" id="TIGR01145">
    <property type="entry name" value="ATP_synt_delta"/>
    <property type="match status" value="1"/>
</dbReference>
<keyword evidence="6 8" id="KW-0139">CF(1)</keyword>
<dbReference type="eggNOG" id="COG0712">
    <property type="taxonomic scope" value="Bacteria"/>
</dbReference>
<comment type="subcellular location">
    <subcellularLocation>
        <location evidence="8">Cell membrane</location>
        <topology evidence="8">Peripheral membrane protein</topology>
    </subcellularLocation>
    <subcellularLocation>
        <location evidence="1">Membrane</location>
    </subcellularLocation>
</comment>
<sequence length="270" mass="28648">MQGSSRAAAVGSREALTGALAATADRSRLAEELFAVVGALDSNPTLRRALADPSREGADKASLAEQLLAGKVSAETLVVLKGVVGQRWSTERDLSDTLESYGVETVIAAAEAADRADRVEDELFHFERIVAANEQLRGALGDQTVAAEHRAALVDSLLQDKVAPETLALARQAVVAPRGRRFDRTVAGFLDTASARREQQTATVTSAVPLTEDDRNRLAVELASIYGGKVHLNTVVDPRVLGGVKIEIGDEVIDGTIMRKIDAARRAMGA</sequence>
<dbReference type="Pfam" id="PF00213">
    <property type="entry name" value="OSCP"/>
    <property type="match status" value="1"/>
</dbReference>
<evidence type="ECO:0000256" key="4">
    <source>
        <dbReference type="ARBA" id="ARBA00023065"/>
    </source>
</evidence>
<keyword evidence="4 8" id="KW-0406">Ion transport</keyword>
<keyword evidence="2 8" id="KW-0813">Transport</keyword>
<dbReference type="GO" id="GO:0046933">
    <property type="term" value="F:proton-transporting ATP synthase activity, rotational mechanism"/>
    <property type="evidence" value="ECO:0007669"/>
    <property type="project" value="UniProtKB-UniRule"/>
</dbReference>
<keyword evidence="8" id="KW-1003">Cell membrane</keyword>
<evidence type="ECO:0000256" key="2">
    <source>
        <dbReference type="ARBA" id="ARBA00022448"/>
    </source>
</evidence>
<evidence type="ECO:0000313" key="10">
    <source>
        <dbReference type="Proteomes" id="UP000008914"/>
    </source>
</evidence>
<protein>
    <recommendedName>
        <fullName evidence="8">ATP synthase subunit delta</fullName>
    </recommendedName>
    <alternativeName>
        <fullName evidence="8">ATP synthase F(1) sector subunit delta</fullName>
    </alternativeName>
    <alternativeName>
        <fullName evidence="8">F-type ATPase subunit delta</fullName>
        <shortName evidence="8">F-ATPase subunit delta</shortName>
    </alternativeName>
</protein>
<organism evidence="9 10">
    <name type="scientific">Intrasporangium calvum (strain ATCC 23552 / DSM 43043 / JCM 3097 / NBRC 12989 / NCIMB 10167 / NRRL B-3866 / 7 KIP)</name>
    <dbReference type="NCBI Taxonomy" id="710696"/>
    <lineage>
        <taxon>Bacteria</taxon>
        <taxon>Bacillati</taxon>
        <taxon>Actinomycetota</taxon>
        <taxon>Actinomycetes</taxon>
        <taxon>Micrococcales</taxon>
        <taxon>Intrasporangiaceae</taxon>
        <taxon>Intrasporangium</taxon>
    </lineage>
</organism>
<dbReference type="GO" id="GO:0045259">
    <property type="term" value="C:proton-transporting ATP synthase complex"/>
    <property type="evidence" value="ECO:0007669"/>
    <property type="project" value="UniProtKB-KW"/>
</dbReference>
<dbReference type="KEGG" id="ica:Intca_2436"/>
<name>E6S6F4_INTC7</name>
<dbReference type="InterPro" id="IPR020781">
    <property type="entry name" value="ATPase_OSCP/d_CS"/>
</dbReference>
<evidence type="ECO:0000313" key="9">
    <source>
        <dbReference type="EMBL" id="ADU48943.1"/>
    </source>
</evidence>
<dbReference type="HOGENOM" id="CLU_088880_0_0_11"/>
<dbReference type="AlphaFoldDB" id="E6S6F4"/>
<dbReference type="InterPro" id="IPR000711">
    <property type="entry name" value="ATPase_OSCP/dsu"/>
</dbReference>
<evidence type="ECO:0000256" key="5">
    <source>
        <dbReference type="ARBA" id="ARBA00023136"/>
    </source>
</evidence>
<dbReference type="RefSeq" id="WP_013493257.1">
    <property type="nucleotide sequence ID" value="NC_014830.1"/>
</dbReference>
<evidence type="ECO:0000256" key="6">
    <source>
        <dbReference type="ARBA" id="ARBA00023196"/>
    </source>
</evidence>